<reference evidence="6" key="1">
    <citation type="journal article" date="2019" name="Int. J. Syst. Evol. Microbiol.">
        <title>The Global Catalogue of Microorganisms (GCM) 10K type strain sequencing project: providing services to taxonomists for standard genome sequencing and annotation.</title>
        <authorList>
            <consortium name="The Broad Institute Genomics Platform"/>
            <consortium name="The Broad Institute Genome Sequencing Center for Infectious Disease"/>
            <person name="Wu L."/>
            <person name="Ma J."/>
        </authorList>
    </citation>
    <scope>NUCLEOTIDE SEQUENCE [LARGE SCALE GENOMIC DNA]</scope>
    <source>
        <strain evidence="6">JCM 17938</strain>
    </source>
</reference>
<organism evidence="5 6">
    <name type="scientific">Actinoallomurus liliacearum</name>
    <dbReference type="NCBI Taxonomy" id="1080073"/>
    <lineage>
        <taxon>Bacteria</taxon>
        <taxon>Bacillati</taxon>
        <taxon>Actinomycetota</taxon>
        <taxon>Actinomycetes</taxon>
        <taxon>Streptosporangiales</taxon>
        <taxon>Thermomonosporaceae</taxon>
        <taxon>Actinoallomurus</taxon>
    </lineage>
</organism>
<dbReference type="Gene3D" id="3.40.50.10420">
    <property type="entry name" value="NagB/RpiA/CoA transferase-like"/>
    <property type="match status" value="1"/>
</dbReference>
<dbReference type="InterPro" id="IPR024185">
    <property type="entry name" value="FTHF_cligase-like_sf"/>
</dbReference>
<name>A0ABP8TMA8_9ACTN</name>
<evidence type="ECO:0000313" key="5">
    <source>
        <dbReference type="EMBL" id="GAA4608766.1"/>
    </source>
</evidence>
<dbReference type="InterPro" id="IPR002698">
    <property type="entry name" value="FTHF_cligase"/>
</dbReference>
<keyword evidence="3 4" id="KW-0067">ATP-binding</keyword>
<keyword evidence="2 4" id="KW-0547">Nucleotide-binding</keyword>
<proteinExistence type="inferred from homology"/>
<evidence type="ECO:0000256" key="1">
    <source>
        <dbReference type="ARBA" id="ARBA00010638"/>
    </source>
</evidence>
<evidence type="ECO:0000256" key="2">
    <source>
        <dbReference type="ARBA" id="ARBA00022741"/>
    </source>
</evidence>
<keyword evidence="4" id="KW-0460">Magnesium</keyword>
<keyword evidence="4" id="KW-0479">Metal-binding</keyword>
<comment type="catalytic activity">
    <reaction evidence="4">
        <text>(6S)-5-formyl-5,6,7,8-tetrahydrofolate + ATP = (6R)-5,10-methenyltetrahydrofolate + ADP + phosphate</text>
        <dbReference type="Rhea" id="RHEA:10488"/>
        <dbReference type="ChEBI" id="CHEBI:30616"/>
        <dbReference type="ChEBI" id="CHEBI:43474"/>
        <dbReference type="ChEBI" id="CHEBI:57455"/>
        <dbReference type="ChEBI" id="CHEBI:57457"/>
        <dbReference type="ChEBI" id="CHEBI:456216"/>
        <dbReference type="EC" id="6.3.3.2"/>
    </reaction>
</comment>
<sequence length="200" mass="21194">MRDITEEKTALRSDLLAARARLTPDERTAAGRLLRDTVLTLPEAEMAGTVAAYVSVGTEPATQSLLFALWKRGTYVLVPRLLPDRDLDWASYEGPDSLRPGPYGLLEPTEPTRGPEAIRSADIVIVPALAVSSTGVRLGRGGGSYDRALTRVAPGILTIAPVYDTELVASLPAEAHDLPVRAAVTPSGGLVRFAPPGAET</sequence>
<dbReference type="SUPFAM" id="SSF100950">
    <property type="entry name" value="NagB/RpiA/CoA transferase-like"/>
    <property type="match status" value="1"/>
</dbReference>
<gene>
    <name evidence="5" type="ORF">GCM10023195_34690</name>
</gene>
<accession>A0ABP8TMA8</accession>
<comment type="cofactor">
    <cofactor evidence="4">
        <name>Mg(2+)</name>
        <dbReference type="ChEBI" id="CHEBI:18420"/>
    </cofactor>
</comment>
<dbReference type="InterPro" id="IPR037171">
    <property type="entry name" value="NagB/RpiA_transferase-like"/>
</dbReference>
<keyword evidence="6" id="KW-1185">Reference proteome</keyword>
<dbReference type="PIRSF" id="PIRSF006806">
    <property type="entry name" value="FTHF_cligase"/>
    <property type="match status" value="1"/>
</dbReference>
<evidence type="ECO:0000313" key="6">
    <source>
        <dbReference type="Proteomes" id="UP001500212"/>
    </source>
</evidence>
<protein>
    <recommendedName>
        <fullName evidence="4">5-formyltetrahydrofolate cyclo-ligase</fullName>
        <ecNumber evidence="4">6.3.3.2</ecNumber>
    </recommendedName>
</protein>
<dbReference type="NCBIfam" id="TIGR02727">
    <property type="entry name" value="MTHFS_bact"/>
    <property type="match status" value="1"/>
</dbReference>
<dbReference type="EC" id="6.3.3.2" evidence="4"/>
<dbReference type="Proteomes" id="UP001500212">
    <property type="component" value="Unassembled WGS sequence"/>
</dbReference>
<dbReference type="EMBL" id="BAABHJ010000008">
    <property type="protein sequence ID" value="GAA4608766.1"/>
    <property type="molecule type" value="Genomic_DNA"/>
</dbReference>
<evidence type="ECO:0000256" key="4">
    <source>
        <dbReference type="RuleBase" id="RU361279"/>
    </source>
</evidence>
<comment type="similarity">
    <text evidence="1 4">Belongs to the 5-formyltetrahydrofolate cyclo-ligase family.</text>
</comment>
<dbReference type="RefSeq" id="WP_345354690.1">
    <property type="nucleotide sequence ID" value="NZ_BAABHJ010000008.1"/>
</dbReference>
<dbReference type="PANTHER" id="PTHR23407">
    <property type="entry name" value="ATPASE INHIBITOR/5-FORMYLTETRAHYDROFOLATE CYCLO-LIGASE"/>
    <property type="match status" value="1"/>
</dbReference>
<comment type="caution">
    <text evidence="5">The sequence shown here is derived from an EMBL/GenBank/DDBJ whole genome shotgun (WGS) entry which is preliminary data.</text>
</comment>
<evidence type="ECO:0000256" key="3">
    <source>
        <dbReference type="ARBA" id="ARBA00022840"/>
    </source>
</evidence>
<dbReference type="PANTHER" id="PTHR23407:SF1">
    <property type="entry name" value="5-FORMYLTETRAHYDROFOLATE CYCLO-LIGASE"/>
    <property type="match status" value="1"/>
</dbReference>
<dbReference type="Pfam" id="PF01812">
    <property type="entry name" value="5-FTHF_cyc-lig"/>
    <property type="match status" value="1"/>
</dbReference>